<accession>E8R5R0</accession>
<reference evidence="9 10" key="2">
    <citation type="journal article" date="2011" name="Stand. Genomic Sci.">
        <title>Complete genome sequence of Isosphaera pallida type strain (IS1B).</title>
        <authorList>
            <consortium name="US DOE Joint Genome Institute (JGI-PGF)"/>
            <person name="Goker M."/>
            <person name="Cleland D."/>
            <person name="Saunders E."/>
            <person name="Lapidus A."/>
            <person name="Nolan M."/>
            <person name="Lucas S."/>
            <person name="Hammon N."/>
            <person name="Deshpande S."/>
            <person name="Cheng J.F."/>
            <person name="Tapia R."/>
            <person name="Han C."/>
            <person name="Goodwin L."/>
            <person name="Pitluck S."/>
            <person name="Liolios K."/>
            <person name="Pagani I."/>
            <person name="Ivanova N."/>
            <person name="Mavromatis K."/>
            <person name="Pati A."/>
            <person name="Chen A."/>
            <person name="Palaniappan K."/>
            <person name="Land M."/>
            <person name="Hauser L."/>
            <person name="Chang Y.J."/>
            <person name="Jeffries C.D."/>
            <person name="Detter J.C."/>
            <person name="Beck B."/>
            <person name="Woyke T."/>
            <person name="Bristow J."/>
            <person name="Eisen J.A."/>
            <person name="Markowitz V."/>
            <person name="Hugenholtz P."/>
            <person name="Kyrpides N.C."/>
            <person name="Klenk H.P."/>
        </authorList>
    </citation>
    <scope>NUCLEOTIDE SEQUENCE [LARGE SCALE GENOMIC DNA]</scope>
    <source>
        <strain evidence="10">ATCC 43644 / DSM 9630 / IS1B</strain>
    </source>
</reference>
<dbReference type="NCBIfam" id="TIGR04178">
    <property type="entry name" value="exo_archaeo"/>
    <property type="match status" value="1"/>
</dbReference>
<feature type="transmembrane region" description="Helical" evidence="8">
    <location>
        <begin position="108"/>
        <end position="128"/>
    </location>
</feature>
<feature type="transmembrane region" description="Helical" evidence="8">
    <location>
        <begin position="53"/>
        <end position="70"/>
    </location>
</feature>
<feature type="transmembrane region" description="Helical" evidence="8">
    <location>
        <begin position="267"/>
        <end position="288"/>
    </location>
</feature>
<feature type="transmembrane region" description="Helical" evidence="8">
    <location>
        <begin position="231"/>
        <end position="255"/>
    </location>
</feature>
<dbReference type="HOGENOM" id="CLU_787036_0_0_0"/>
<dbReference type="STRING" id="575540.Isop_2239"/>
<organism evidence="9 10">
    <name type="scientific">Isosphaera pallida (strain ATCC 43644 / DSM 9630 / IS1B)</name>
    <dbReference type="NCBI Taxonomy" id="575540"/>
    <lineage>
        <taxon>Bacteria</taxon>
        <taxon>Pseudomonadati</taxon>
        <taxon>Planctomycetota</taxon>
        <taxon>Planctomycetia</taxon>
        <taxon>Isosphaerales</taxon>
        <taxon>Isosphaeraceae</taxon>
        <taxon>Isosphaera</taxon>
    </lineage>
</organism>
<keyword evidence="4 8" id="KW-0812">Transmembrane</keyword>
<evidence type="ECO:0000313" key="10">
    <source>
        <dbReference type="Proteomes" id="UP000008631"/>
    </source>
</evidence>
<dbReference type="InterPro" id="IPR026392">
    <property type="entry name" value="Exo/Archaeosortase_dom"/>
</dbReference>
<feature type="transmembrane region" description="Helical" evidence="8">
    <location>
        <begin position="20"/>
        <end position="41"/>
    </location>
</feature>
<evidence type="ECO:0000256" key="1">
    <source>
        <dbReference type="ARBA" id="ARBA00004651"/>
    </source>
</evidence>
<dbReference type="AlphaFoldDB" id="E8R5R0"/>
<feature type="transmembrane region" description="Helical" evidence="8">
    <location>
        <begin position="82"/>
        <end position="101"/>
    </location>
</feature>
<dbReference type="Proteomes" id="UP000008631">
    <property type="component" value="Chromosome"/>
</dbReference>
<name>E8R5R0_ISOPI</name>
<evidence type="ECO:0000256" key="4">
    <source>
        <dbReference type="ARBA" id="ARBA00022692"/>
    </source>
</evidence>
<evidence type="ECO:0000256" key="5">
    <source>
        <dbReference type="ARBA" id="ARBA00022801"/>
    </source>
</evidence>
<dbReference type="GO" id="GO:0006508">
    <property type="term" value="P:proteolysis"/>
    <property type="evidence" value="ECO:0007669"/>
    <property type="project" value="UniProtKB-KW"/>
</dbReference>
<protein>
    <submittedName>
        <fullName evidence="9">Exosortase EpsH-related protein</fullName>
    </submittedName>
</protein>
<dbReference type="EMBL" id="CP002353">
    <property type="protein sequence ID" value="ADV62817.1"/>
    <property type="molecule type" value="Genomic_DNA"/>
</dbReference>
<keyword evidence="5" id="KW-0378">Hydrolase</keyword>
<dbReference type="KEGG" id="ipa:Isop_2239"/>
<keyword evidence="6 8" id="KW-1133">Transmembrane helix</keyword>
<dbReference type="Pfam" id="PF09721">
    <property type="entry name" value="Exosortase_EpsH"/>
    <property type="match status" value="1"/>
</dbReference>
<dbReference type="OrthoDB" id="292749at2"/>
<dbReference type="GO" id="GO:0008233">
    <property type="term" value="F:peptidase activity"/>
    <property type="evidence" value="ECO:0007669"/>
    <property type="project" value="UniProtKB-KW"/>
</dbReference>
<keyword evidence="10" id="KW-1185">Reference proteome</keyword>
<keyword evidence="3" id="KW-0645">Protease</keyword>
<evidence type="ECO:0000256" key="3">
    <source>
        <dbReference type="ARBA" id="ARBA00022670"/>
    </source>
</evidence>
<dbReference type="RefSeq" id="WP_013565105.1">
    <property type="nucleotide sequence ID" value="NC_014962.1"/>
</dbReference>
<dbReference type="eggNOG" id="ENOG5033NSR">
    <property type="taxonomic scope" value="Bacteria"/>
</dbReference>
<dbReference type="InterPro" id="IPR019127">
    <property type="entry name" value="Exosortase"/>
</dbReference>
<evidence type="ECO:0000256" key="8">
    <source>
        <dbReference type="SAM" id="Phobius"/>
    </source>
</evidence>
<dbReference type="GO" id="GO:0005886">
    <property type="term" value="C:plasma membrane"/>
    <property type="evidence" value="ECO:0007669"/>
    <property type="project" value="UniProtKB-SubCell"/>
</dbReference>
<evidence type="ECO:0000256" key="6">
    <source>
        <dbReference type="ARBA" id="ARBA00022989"/>
    </source>
</evidence>
<reference key="1">
    <citation type="submission" date="2010-11" db="EMBL/GenBank/DDBJ databases">
        <title>The complete sequence of chromosome of Isophaera pallida ATCC 43644.</title>
        <authorList>
            <consortium name="US DOE Joint Genome Institute (JGI-PGF)"/>
            <person name="Lucas S."/>
            <person name="Copeland A."/>
            <person name="Lapidus A."/>
            <person name="Bruce D."/>
            <person name="Goodwin L."/>
            <person name="Pitluck S."/>
            <person name="Kyrpides N."/>
            <person name="Mavromatis K."/>
            <person name="Pagani I."/>
            <person name="Ivanova N."/>
            <person name="Saunders E."/>
            <person name="Brettin T."/>
            <person name="Detter J.C."/>
            <person name="Han C."/>
            <person name="Tapia R."/>
            <person name="Land M."/>
            <person name="Hauser L."/>
            <person name="Markowitz V."/>
            <person name="Cheng J.-F."/>
            <person name="Hugenholtz P."/>
            <person name="Woyke T."/>
            <person name="Wu D."/>
            <person name="Eisen J.A."/>
        </authorList>
    </citation>
    <scope>NUCLEOTIDE SEQUENCE</scope>
    <source>
        <strain>ATCC 43644</strain>
    </source>
</reference>
<dbReference type="InParanoid" id="E8R5R0"/>
<evidence type="ECO:0000256" key="2">
    <source>
        <dbReference type="ARBA" id="ARBA00022475"/>
    </source>
</evidence>
<comment type="subcellular location">
    <subcellularLocation>
        <location evidence="1">Cell membrane</location>
        <topology evidence="1">Multi-pass membrane protein</topology>
    </subcellularLocation>
</comment>
<keyword evidence="7 8" id="KW-0472">Membrane</keyword>
<keyword evidence="2" id="KW-1003">Cell membrane</keyword>
<sequence length="352" mass="38357">MTSSTWPDPPPDPAGAVRSTFPWGIWSLGALASLPWLAALVQHLWNRPFSEHFPLVFVGIGLLAWRNLGWTRLEMPGRAVRWLGGFVLALSWLGLALSCWLSATRFALWLACLSTGLMALGAALRVGGLRAAKALGPSLCMAALIVPPPFGLDTRLLLFLQGIAARGSGFLLDQFQMIHRVSGNVIETPGRRLMVEQACSGIESLMTVLPAVLFFGSWLRRPAWHLTALTALAVAFDLIANILRIVACALAYAWFDVDLFSGASHTVLGIVLFIFTLGLTASGDQVLLQLGVVMKRLRPASTPRYVQNAPALFHQPQRLVRGGRVVRFPSRSRPCLLCLESSPCCNRRSEAL</sequence>
<evidence type="ECO:0000313" key="9">
    <source>
        <dbReference type="EMBL" id="ADV62817.1"/>
    </source>
</evidence>
<gene>
    <name evidence="9" type="ordered locus">Isop_2239</name>
</gene>
<evidence type="ECO:0000256" key="7">
    <source>
        <dbReference type="ARBA" id="ARBA00023136"/>
    </source>
</evidence>
<proteinExistence type="predicted"/>